<dbReference type="EMBL" id="WOCD01000003">
    <property type="protein sequence ID" value="MUH72303.1"/>
    <property type="molecule type" value="Genomic_DNA"/>
</dbReference>
<dbReference type="SMART" id="SM00327">
    <property type="entry name" value="VWA"/>
    <property type="match status" value="1"/>
</dbReference>
<evidence type="ECO:0000256" key="1">
    <source>
        <dbReference type="SAM" id="Phobius"/>
    </source>
</evidence>
<accession>A0A6N8F7E2</accession>
<keyword evidence="4" id="KW-1185">Reference proteome</keyword>
<evidence type="ECO:0000313" key="3">
    <source>
        <dbReference type="EMBL" id="MUH72303.1"/>
    </source>
</evidence>
<dbReference type="Proteomes" id="UP000439994">
    <property type="component" value="Unassembled WGS sequence"/>
</dbReference>
<feature type="transmembrane region" description="Helical" evidence="1">
    <location>
        <begin position="51"/>
        <end position="68"/>
    </location>
</feature>
<dbReference type="Gene3D" id="3.40.50.410">
    <property type="entry name" value="von Willebrand factor, type A domain"/>
    <property type="match status" value="1"/>
</dbReference>
<dbReference type="OrthoDB" id="6206554at2"/>
<feature type="domain" description="VWFA" evidence="2">
    <location>
        <begin position="85"/>
        <end position="282"/>
    </location>
</feature>
<proteinExistence type="predicted"/>
<name>A0A6N8F7E2_9GAMM</name>
<dbReference type="InterPro" id="IPR050768">
    <property type="entry name" value="UPF0353/GerABKA_families"/>
</dbReference>
<evidence type="ECO:0000259" key="2">
    <source>
        <dbReference type="PROSITE" id="PS50234"/>
    </source>
</evidence>
<dbReference type="PANTHER" id="PTHR22550">
    <property type="entry name" value="SPORE GERMINATION PROTEIN"/>
    <property type="match status" value="1"/>
</dbReference>
<keyword evidence="1" id="KW-1133">Transmembrane helix</keyword>
<keyword evidence="1" id="KW-0812">Transmembrane</keyword>
<sequence>MFSFEWVWLALLLPLPFLVWLLPEQDAQKAALQLPTFDLVDKQQQKSNPLAFPWVWLLVWVALVLAAMRPQWIGEPITVPQEGREMILAVDLSASMNEEDMKISGRTVNRLTMLKVVVNDFIERRVGDRLGLILFADTAYVQTPLTYDRATVRQMLDEAELGLVGDKTAIGDALGLAAKRFNDKGESNRILILLTDGQNTAGNISPTDALEIAKETGIKVYTIGIGADEMLVRSFFGTRRVNPSADLDENLLTRIAKETGGQYFRARNTDELETIYSMLDQLEPVEDDPIQLRPQQALFYWPLAFALLLSTILVIGNLLKGRIKLGGNA</sequence>
<dbReference type="RefSeq" id="WP_155695493.1">
    <property type="nucleotide sequence ID" value="NZ_WOCD01000003.1"/>
</dbReference>
<dbReference type="AlphaFoldDB" id="A0A6N8F7E2"/>
<keyword evidence="1" id="KW-0472">Membrane</keyword>
<evidence type="ECO:0000313" key="4">
    <source>
        <dbReference type="Proteomes" id="UP000439994"/>
    </source>
</evidence>
<dbReference type="InterPro" id="IPR036465">
    <property type="entry name" value="vWFA_dom_sf"/>
</dbReference>
<reference evidence="3 4" key="1">
    <citation type="submission" date="2019-11" db="EMBL/GenBank/DDBJ databases">
        <title>P. haliotis isolates from Z. marina roots.</title>
        <authorList>
            <person name="Cohen M."/>
            <person name="Jospin G."/>
            <person name="Eisen J.A."/>
            <person name="Coil D.A."/>
        </authorList>
    </citation>
    <scope>NUCLEOTIDE SEQUENCE [LARGE SCALE GENOMIC DNA]</scope>
    <source>
        <strain evidence="3 4">UCD-MCMsp1aY</strain>
    </source>
</reference>
<protein>
    <submittedName>
        <fullName evidence="3">VWA domain-containing protein</fullName>
    </submittedName>
</protein>
<dbReference type="PANTHER" id="PTHR22550:SF18">
    <property type="entry name" value="VWFA DOMAIN-CONTAINING PROTEIN"/>
    <property type="match status" value="1"/>
</dbReference>
<comment type="caution">
    <text evidence="3">The sequence shown here is derived from an EMBL/GenBank/DDBJ whole genome shotgun (WGS) entry which is preliminary data.</text>
</comment>
<dbReference type="Pfam" id="PF00092">
    <property type="entry name" value="VWA"/>
    <property type="match status" value="1"/>
</dbReference>
<dbReference type="SUPFAM" id="SSF53300">
    <property type="entry name" value="vWA-like"/>
    <property type="match status" value="1"/>
</dbReference>
<dbReference type="CDD" id="cd01467">
    <property type="entry name" value="vWA_BatA_type"/>
    <property type="match status" value="1"/>
</dbReference>
<gene>
    <name evidence="3" type="ORF">GNP35_07320</name>
</gene>
<dbReference type="InterPro" id="IPR002035">
    <property type="entry name" value="VWF_A"/>
</dbReference>
<dbReference type="InterPro" id="IPR033881">
    <property type="entry name" value="vWA_BatA_type"/>
</dbReference>
<feature type="transmembrane region" description="Helical" evidence="1">
    <location>
        <begin position="298"/>
        <end position="319"/>
    </location>
</feature>
<dbReference type="PROSITE" id="PS50234">
    <property type="entry name" value="VWFA"/>
    <property type="match status" value="1"/>
</dbReference>
<organism evidence="3 4">
    <name type="scientific">Psychrosphaera haliotis</name>
    <dbReference type="NCBI Taxonomy" id="555083"/>
    <lineage>
        <taxon>Bacteria</taxon>
        <taxon>Pseudomonadati</taxon>
        <taxon>Pseudomonadota</taxon>
        <taxon>Gammaproteobacteria</taxon>
        <taxon>Alteromonadales</taxon>
        <taxon>Pseudoalteromonadaceae</taxon>
        <taxon>Psychrosphaera</taxon>
    </lineage>
</organism>